<comment type="similarity">
    <text evidence="2">Belongs to the eukaryotic RPC9 RNA polymerase subunit family.</text>
</comment>
<accession>A0A835YGU6</accession>
<sequence>MKLLQPNVAVICNCELLQVLTERGVHLGGRALPSERMAHQYLASQPVRQLSGEQLTEFFSLLEAYNLSQGELLQLANLAPRTPVEVHLIVADCESRLGDEGVETVLAAVAERVAAEPADGAAEAEGEGANGMQEE</sequence>
<dbReference type="InterPro" id="IPR005574">
    <property type="entry name" value="Rpb4/RPC9"/>
</dbReference>
<dbReference type="Proteomes" id="UP000612055">
    <property type="component" value="Unassembled WGS sequence"/>
</dbReference>
<comment type="caution">
    <text evidence="8">The sequence shown here is derived from an EMBL/GenBank/DDBJ whole genome shotgun (WGS) entry which is preliminary data.</text>
</comment>
<organism evidence="8 9">
    <name type="scientific">Edaphochlamys debaryana</name>
    <dbReference type="NCBI Taxonomy" id="47281"/>
    <lineage>
        <taxon>Eukaryota</taxon>
        <taxon>Viridiplantae</taxon>
        <taxon>Chlorophyta</taxon>
        <taxon>core chlorophytes</taxon>
        <taxon>Chlorophyceae</taxon>
        <taxon>CS clade</taxon>
        <taxon>Chlamydomonadales</taxon>
        <taxon>Chlamydomonadales incertae sedis</taxon>
        <taxon>Edaphochlamys</taxon>
    </lineage>
</organism>
<keyword evidence="9" id="KW-1185">Reference proteome</keyword>
<protein>
    <recommendedName>
        <fullName evidence="3">DNA-directed RNA polymerase III subunit RPC9</fullName>
    </recommendedName>
</protein>
<reference evidence="8" key="1">
    <citation type="journal article" date="2020" name="bioRxiv">
        <title>Comparative genomics of Chlamydomonas.</title>
        <authorList>
            <person name="Craig R.J."/>
            <person name="Hasan A.R."/>
            <person name="Ness R.W."/>
            <person name="Keightley P.D."/>
        </authorList>
    </citation>
    <scope>NUCLEOTIDE SEQUENCE</scope>
    <source>
        <strain evidence="8">CCAP 11/70</strain>
    </source>
</reference>
<evidence type="ECO:0000313" key="9">
    <source>
        <dbReference type="Proteomes" id="UP000612055"/>
    </source>
</evidence>
<keyword evidence="6" id="KW-0539">Nucleus</keyword>
<dbReference type="AlphaFoldDB" id="A0A835YGU6"/>
<keyword evidence="4" id="KW-0240">DNA-directed RNA polymerase</keyword>
<evidence type="ECO:0000256" key="3">
    <source>
        <dbReference type="ARBA" id="ARBA00016672"/>
    </source>
</evidence>
<gene>
    <name evidence="8" type="ORF">HYH03_003698</name>
</gene>
<evidence type="ECO:0000256" key="2">
    <source>
        <dbReference type="ARBA" id="ARBA00006898"/>
    </source>
</evidence>
<dbReference type="InterPro" id="IPR038846">
    <property type="entry name" value="RPC9"/>
</dbReference>
<feature type="region of interest" description="Disordered" evidence="7">
    <location>
        <begin position="116"/>
        <end position="135"/>
    </location>
</feature>
<dbReference type="OrthoDB" id="507928at2759"/>
<dbReference type="InterPro" id="IPR010997">
    <property type="entry name" value="HRDC-like_sf"/>
</dbReference>
<evidence type="ECO:0000256" key="7">
    <source>
        <dbReference type="SAM" id="MobiDB-lite"/>
    </source>
</evidence>
<dbReference type="PANTHER" id="PTHR15561">
    <property type="entry name" value="CALCITONIN GENE-RELATED PEPTIDE-RECEPTOR COMPONENT PROTEIN"/>
    <property type="match status" value="1"/>
</dbReference>
<dbReference type="GO" id="GO:0005666">
    <property type="term" value="C:RNA polymerase III complex"/>
    <property type="evidence" value="ECO:0007669"/>
    <property type="project" value="InterPro"/>
</dbReference>
<proteinExistence type="inferred from homology"/>
<evidence type="ECO:0000256" key="6">
    <source>
        <dbReference type="ARBA" id="ARBA00023242"/>
    </source>
</evidence>
<evidence type="ECO:0000256" key="5">
    <source>
        <dbReference type="ARBA" id="ARBA00023163"/>
    </source>
</evidence>
<evidence type="ECO:0000313" key="8">
    <source>
        <dbReference type="EMBL" id="KAG2498440.1"/>
    </source>
</evidence>
<dbReference type="InterPro" id="IPR038324">
    <property type="entry name" value="Rpb4/RPC9_sf"/>
</dbReference>
<name>A0A835YGU6_9CHLO</name>
<comment type="subcellular location">
    <subcellularLocation>
        <location evidence="1">Nucleus</location>
    </subcellularLocation>
</comment>
<dbReference type="EMBL" id="JAEHOE010000010">
    <property type="protein sequence ID" value="KAG2498440.1"/>
    <property type="molecule type" value="Genomic_DNA"/>
</dbReference>
<dbReference type="GO" id="GO:0006384">
    <property type="term" value="P:transcription initiation at RNA polymerase III promoter"/>
    <property type="evidence" value="ECO:0007669"/>
    <property type="project" value="InterPro"/>
</dbReference>
<dbReference type="Pfam" id="PF03874">
    <property type="entry name" value="RNA_pol_Rpb4"/>
    <property type="match status" value="1"/>
</dbReference>
<dbReference type="GO" id="GO:0000166">
    <property type="term" value="F:nucleotide binding"/>
    <property type="evidence" value="ECO:0007669"/>
    <property type="project" value="InterPro"/>
</dbReference>
<dbReference type="SUPFAM" id="SSF47819">
    <property type="entry name" value="HRDC-like"/>
    <property type="match status" value="1"/>
</dbReference>
<evidence type="ECO:0000256" key="4">
    <source>
        <dbReference type="ARBA" id="ARBA00022478"/>
    </source>
</evidence>
<evidence type="ECO:0000256" key="1">
    <source>
        <dbReference type="ARBA" id="ARBA00004123"/>
    </source>
</evidence>
<keyword evidence="5" id="KW-0804">Transcription</keyword>
<dbReference type="PANTHER" id="PTHR15561:SF0">
    <property type="entry name" value="DNA-DIRECTED RNA POLYMERASE III SUBUNIT RPC9"/>
    <property type="match status" value="1"/>
</dbReference>
<dbReference type="Gene3D" id="1.20.1250.40">
    <property type="match status" value="1"/>
</dbReference>